<proteinExistence type="predicted"/>
<keyword evidence="1" id="KW-0812">Transmembrane</keyword>
<comment type="caution">
    <text evidence="2">The sequence shown here is derived from an EMBL/GenBank/DDBJ whole genome shotgun (WGS) entry which is preliminary data.</text>
</comment>
<reference evidence="3" key="1">
    <citation type="submission" date="2017-06" db="EMBL/GenBank/DDBJ databases">
        <authorList>
            <person name="Furmanczyk E.M."/>
        </authorList>
    </citation>
    <scope>NUCLEOTIDE SEQUENCE [LARGE SCALE GENOMIC DNA]</scope>
    <source>
        <strain evidence="3">AP3_16</strain>
    </source>
</reference>
<keyword evidence="1" id="KW-0472">Membrane</keyword>
<evidence type="ECO:0000313" key="3">
    <source>
        <dbReference type="Proteomes" id="UP000238541"/>
    </source>
</evidence>
<keyword evidence="1" id="KW-1133">Transmembrane helix</keyword>
<evidence type="ECO:0000256" key="1">
    <source>
        <dbReference type="SAM" id="Phobius"/>
    </source>
</evidence>
<feature type="transmembrane region" description="Helical" evidence="1">
    <location>
        <begin position="20"/>
        <end position="39"/>
    </location>
</feature>
<dbReference type="Proteomes" id="UP000238541">
    <property type="component" value="Unassembled WGS sequence"/>
</dbReference>
<dbReference type="EMBL" id="NIRS01000010">
    <property type="protein sequence ID" value="PPK35295.1"/>
    <property type="molecule type" value="Genomic_DNA"/>
</dbReference>
<dbReference type="AlphaFoldDB" id="A0A2S6FD05"/>
<gene>
    <name evidence="2" type="ORF">CD175_29645</name>
</gene>
<evidence type="ECO:0000313" key="2">
    <source>
        <dbReference type="EMBL" id="PPK35295.1"/>
    </source>
</evidence>
<organism evidence="2 3">
    <name type="scientific">Pseudomonas laurylsulfatiphila</name>
    <dbReference type="NCBI Taxonomy" id="2011015"/>
    <lineage>
        <taxon>Bacteria</taxon>
        <taxon>Pseudomonadati</taxon>
        <taxon>Pseudomonadota</taxon>
        <taxon>Gammaproteobacteria</taxon>
        <taxon>Pseudomonadales</taxon>
        <taxon>Pseudomonadaceae</taxon>
        <taxon>Pseudomonas</taxon>
    </lineage>
</organism>
<accession>A0A2S6FD05</accession>
<name>A0A2S6FD05_9PSED</name>
<protein>
    <submittedName>
        <fullName evidence="2">Uncharacterized protein</fullName>
    </submittedName>
</protein>
<sequence length="66" mass="7000">MLAMIVNDNAGLLFKRVAMTFFASKLAPTVICVLVRFLLESGNAVTRRVSVGKTDAAEAGQFGPQG</sequence>
<keyword evidence="3" id="KW-1185">Reference proteome</keyword>